<dbReference type="GO" id="GO:0031514">
    <property type="term" value="C:motile cilium"/>
    <property type="evidence" value="ECO:0007669"/>
    <property type="project" value="UniProtKB-SubCell"/>
</dbReference>
<keyword evidence="5" id="KW-0493">Microtubule</keyword>
<keyword evidence="9" id="KW-0282">Flagellum</keyword>
<feature type="domain" description="AAA+ ATPase" evidence="18">
    <location>
        <begin position="1510"/>
        <end position="1649"/>
    </location>
</feature>
<dbReference type="FunFam" id="1.10.287.2620:FF:000002">
    <property type="entry name" value="Dynein heavy chain 2, axonemal"/>
    <property type="match status" value="1"/>
</dbReference>
<dbReference type="InterPro" id="IPR042222">
    <property type="entry name" value="Dynein_2_N"/>
</dbReference>
<dbReference type="GO" id="GO:0003341">
    <property type="term" value="P:cilium movement"/>
    <property type="evidence" value="ECO:0007669"/>
    <property type="project" value="UniProtKB-ARBA"/>
</dbReference>
<dbReference type="Gene3D" id="3.40.50.300">
    <property type="entry name" value="P-loop containing nucleotide triphosphate hydrolases"/>
    <property type="match status" value="5"/>
</dbReference>
<comment type="similarity">
    <text evidence="3">Belongs to the dynein heavy chain family.</text>
</comment>
<dbReference type="Gene3D" id="1.20.58.1120">
    <property type="match status" value="1"/>
</dbReference>
<feature type="region of interest" description="Disordered" evidence="17">
    <location>
        <begin position="3826"/>
        <end position="3901"/>
    </location>
</feature>
<dbReference type="Gene3D" id="1.10.287.2620">
    <property type="match status" value="1"/>
</dbReference>
<dbReference type="FunFam" id="3.40.50.300:FF:000044">
    <property type="entry name" value="Dynein heavy chain 5, axonemal"/>
    <property type="match status" value="1"/>
</dbReference>
<dbReference type="Gene3D" id="1.20.920.30">
    <property type="match status" value="1"/>
</dbReference>
<evidence type="ECO:0000256" key="17">
    <source>
        <dbReference type="SAM" id="MobiDB-lite"/>
    </source>
</evidence>
<evidence type="ECO:0000256" key="2">
    <source>
        <dbReference type="ARBA" id="ARBA00004430"/>
    </source>
</evidence>
<dbReference type="InterPro" id="IPR041228">
    <property type="entry name" value="Dynein_C"/>
</dbReference>
<dbReference type="FunFam" id="3.40.50.300:FF:001328">
    <property type="entry name" value="Dynein heavy chain 6, axonemal"/>
    <property type="match status" value="1"/>
</dbReference>
<evidence type="ECO:0000256" key="8">
    <source>
        <dbReference type="ARBA" id="ARBA00022840"/>
    </source>
</evidence>
<dbReference type="Gene3D" id="3.20.180.20">
    <property type="entry name" value="Dynein heavy chain, N-terminal domain 2"/>
    <property type="match status" value="1"/>
</dbReference>
<dbReference type="FunFam" id="1.20.58.1120:FF:000005">
    <property type="entry name" value="Dynein, axonemal, heavy chain 12"/>
    <property type="match status" value="1"/>
</dbReference>
<keyword evidence="8" id="KW-0067">ATP-binding</keyword>
<reference evidence="19" key="2">
    <citation type="submission" date="2021-01" db="UniProtKB">
        <authorList>
            <consortium name="EnsemblMetazoa"/>
        </authorList>
    </citation>
    <scope>IDENTIFICATION</scope>
</reference>
<evidence type="ECO:0000256" key="4">
    <source>
        <dbReference type="ARBA" id="ARBA00022490"/>
    </source>
</evidence>
<keyword evidence="11 16" id="KW-0175">Coiled coil</keyword>
<keyword evidence="6" id="KW-0677">Repeat</keyword>
<feature type="region of interest" description="Disordered" evidence="17">
    <location>
        <begin position="2026"/>
        <end position="2045"/>
    </location>
</feature>
<keyword evidence="10" id="KW-0243">Dynein</keyword>
<feature type="region of interest" description="Disordered" evidence="17">
    <location>
        <begin position="3710"/>
        <end position="3797"/>
    </location>
</feature>
<dbReference type="FunFam" id="3.10.490.20:FF:000001">
    <property type="entry name" value="dynein heavy chain 7, axonemal"/>
    <property type="match status" value="1"/>
</dbReference>
<keyword evidence="15" id="KW-0966">Cell projection</keyword>
<dbReference type="FunFam" id="1.20.920.30:FF:000002">
    <property type="entry name" value="Dynein axonemal heavy chain 3"/>
    <property type="match status" value="1"/>
</dbReference>
<dbReference type="Gene3D" id="1.10.8.710">
    <property type="match status" value="1"/>
</dbReference>
<dbReference type="InterPro" id="IPR041658">
    <property type="entry name" value="AAA_lid_11"/>
</dbReference>
<feature type="compositionally biased region" description="Polar residues" evidence="17">
    <location>
        <begin position="3742"/>
        <end position="3760"/>
    </location>
</feature>
<keyword evidence="4" id="KW-0963">Cytoplasm</keyword>
<protein>
    <recommendedName>
        <fullName evidence="18">AAA+ ATPase domain-containing protein</fullName>
    </recommendedName>
</protein>
<dbReference type="Gene3D" id="1.20.1270.280">
    <property type="match status" value="1"/>
</dbReference>
<feature type="compositionally biased region" description="Polar residues" evidence="17">
    <location>
        <begin position="3850"/>
        <end position="3878"/>
    </location>
</feature>
<dbReference type="GO" id="GO:0005874">
    <property type="term" value="C:microtubule"/>
    <property type="evidence" value="ECO:0007669"/>
    <property type="project" value="UniProtKB-KW"/>
</dbReference>
<sequence length="4529" mass="516372">MGSKMNEMSPRHFPAQPNQFELQYRPNVISHLPPLSAHQPAFSEKPKIVQPGAFTRAAPTKEVKHSRRVSDAIANNYTPTARNLTSSYIYEILRRHDRPQIRNGRRSPSPNHRGPSPSHRMPSPQHSRSHHIQSASLDRHSSDKSNSRGTPSPRKSPRTSNQSYAEYKKSRSQASLNNNGSTSLPNVKKSPSNGPSTNRSRLPPIITPPASPRDHSDSAVNGHDRTRPFSSREGRPTRGTSSSGSDPMVPDSGNGSLNAIHSSPTSVNDVPTLNLRSVTYASSDSSLDGLDLPPCMREYDLEMEAVMSVQFPGYTYSTHGLSRPPTPDQKDVVRYYGLIEGSIEDSSVAPLNTQWIKEMYNFLPARLKTEPLKKCMKEVTEEARSVYIESIKKGIMDYILQDPVEQERLGVPMPTKHSNSAGREWYPWSDAVDDARDFMENYLYITHPIMTTILYKWETQYAHLRMLDRPGIKEIMPLTPEAFLDHIKNTTKQTREILMNDWLEECADMIDDERDEIERWMPENQDGRMAQMDHFFKSLSTLMSLCLRSCVEKSIHDLVDWFQLYDEGNYYDCDYDGSQLSLPTIPQPLKISMGPEMSKVSCSFTPDIDGVIDILHRCIQTMVDGVKGIHRVEKRLFHRVDAVAIAHIPAIRDDEEVVERAKEQVKEVILHNYHGPVRFKMVYAPYAYLLKSSSDSQVEKFVNKDQHLRDYVREIEKLKKMAAEVGLFPLNVPMHLFELDCTDINRWLILRSRDLADIMISKIVNTSRVFNRGICGQYDQIVRKITSQSETTHQLVKLQEYVDRLTTGELLQLKKKLEVAGGNLIFLMDYAYLNKEDLMLNDQTFTWPDRIMPIIRNSEMKLQKEHDYAVSKLNDWQKKFAVRIKDVMDQVKAFRTKDRMSEAQDYLDKLIDIQLKLDDFYSEKGAVNQEQKLLDVGHISPYPELDQIKEKKEPYDKLWNAAVKFHHMYDKWMNGPLLDVNAEVVEEEVQNMWRTSYKLTKVFAHPDMMGPMRASTTIKAKLEKFKINMPLINALCNPGIKQRHWDMMSEKVGFNMTPQDDTPLVEMLQMGLEKYLEDLSEISSQASKEYAMEKALSKMKSDWETVHFSFTGYKDTNLSILGAPDDVQVLIEDHVVKTATMRGSPFIAPFEAELKEWEIRLHRIKDILDSWLKVQAAWLYLEPIFGSEDIRRQIPVEGEMFTTVDGHWREIMHTSVKNTLALVVTSQKDMLENLQHSEGLLDTIQKGLNDYLEKKRLFFPRFFFLSNDELLEILSETKDPLRVQPHLKKCFEGIAQLTFTPEKEIVAMESAENESVELCSRIIPADAHGLVEMWLIQVEDLMKKSLRDVNAKAVVAYPKTPRKSWVLNWPGQIVISASSIYWTAEVTKAILEKDGLKKYLATCNRQIEEIVELVRGKLTKMARITLGALTVVDVHARDVVSNLYNENIEDVLNFQWISQLRYYFEEGNVMVRMITTTVPYGYEYLGNTGRLVITPLTDRCYRTLMGALLLNLGGAPEGPAGTGKTETCKDLAKAVAKQCVVFNCSDGLDYKAMGKFFKGLAQSGAWACFDEFNRIELEVLSVVAQQIQSIQRAVAEQQTTFVFEGTEISLDPSCTMFITMNPGYAGRAELPDNLKVLFRTVAMMVPDYALIAEISLYSMGFVDARSLSTKIVATYKLCSEQLSSQHHYDYGMRAVKSVLTAAGNLKLKFPDTAEDILVLRSIKDVNLPKFLSHDIPLFEGIISDLFPGVELPRPDYGVLEEALKTNIAKRKLQSVPWFIEKIIQIYEMILVRHGLMIVGDTIGGKTSAFKVLSDALGDLEKAKLMDEHRVEYRIINPKAITMGQLYGRFDPVSHEWSDGVLANTFREHASSTSDSRKWCIFDGPVDAVWIENMNTVLDDNKKLCLMSGEIIQMSNKQNMIFEPKDLEQASPATVSRCGMIYMEPSQLGWQPLVASWMEHEVPDFINKQQKETMQMLFEWLLPPCLLHASRTCRQLVPMSPMHMTMSMLRLYKCLLTDVGAIKRREETESDIEDLDEEDDPDASLSDQKILDERSNMMMCYFFFSLVWSVGVSVDGAFRENFSEFFKQLCDMDTTGKHPRPKELKFARNLLIPKRGSVFDYVYTRKTFGAWNQWATFVTATEIADNTQMMVNELIIKTVDTERQNFFLKKLLLQGEKVLFVGPTGTGKSAITNAFLLDLAKGDYIPNNLNFSAQTSANQTQDIILSKLDRRKKGVYGPTPGKKLVVFVDDLNMPAKEKYGAQPPIELLRHWVDHGYWFDRKDTSVLYLEDIMLVSAMGPPGGGRNTVTPRFLRHFNILAIDTFNEETMKNIFTPLLDWHFNRGFETNLRRYSRIMVYSTTEIYMQAISSFLPTPSKSHYVFNLRDFARVVQGILLIKPACIPSGADGAKKLIRLWVHEVYRVFYDRLVDDEDRQTFFTMVKSVVQSQFKEKMNTVFTHLTTGREVTDTNMRSSSAHPEIRDEHLRSLFFGDYMRTKDEEKNYDEITDLEGLRENVEKYLEEYNMMTKAPMDLVMFRFAIEHISRISRVLKQPNGHALLVGIGGSGRASAARLASFMAMYELFSIEITKNYTQADWRDDIRQLMRKAGDEGCSTVFLFGDHQIKEESFLEDINMILNTGDIPNLFENEERLEIIEKMQQVCVAENIQIEMTPLNMYNKFIERIRRNLHVVLAFSPIGDAFRNRLRMFPSLINCCTIDWFKAWPEDALEMVAHKFLDDVEMSDEIRAETVVMCKHFHESVRAMSDRFFTILRRANYVTPTSYLELIKTFKTLLNRKRMEIFTLKNRYMVGLEKLDFAASQISVMQEELTALQPKLIENSKETDKLIVIVQEETQEVDAKRQIVAADEAVANAAANEAQAIKEDCEANLAVAMPALDAAVRALNTLKQQDITIVKTMLNPPAGVRLVMEAICIMKGIKGEKKTNDQGKPFDDYWPGAKRMLGDMKFLESLREYDKDNIPPAITKKIRDQYINNPDFRPEVVKKVSSACEGLCSWVRAVEVYDRVAKVVAPKKARLQEAESKLEEQEGHLNEKRGVLKEIMGKLQALNDQLSRKEGEKKDLEDNIELTKLKLIRAEKLIAGLGGEKDRWLQLTEELSETYINIVGDVLLSAGVVAYLGPFTLSFRQECLKDWYDMCVEKDIPVSSVFSLSATLGDPVKVRDWQLAGLPVDNFSTDNALIVTNANRWPLMIDPQGQANKWVKNMEKPNKLQVIKLSDPTYTRTLENCMQFGQPCLLENVGEELDPVLEPLLLKQTFKQNGLDYIRLGDNVVEFSRDFKFYITTRLRNPHYLPEVSVKVTLLNFMITPLGLEDQLLGLVAAKEKPDLEEKKNQLIIESAKNKKQLKEIEDKILEVLSSSQGNILEDETAIEILSSSKVLSKEISEKQEIASKTETEIDETRDGYKPVAKHSSILFFTISDLANIEPMYQYSLAWFINLYLQSVYDTKGMTPEMLAEIPSISLSEPSNDLERRIKSLNDHFTYSIYQNVCRSLFETDKLLFSFILCIGIAKGRGEIDDREWRFLLTGGVALENPFPNPAPNWLSDKSWAEVVRVSQLDAFDDFMLNFRSNILEWKKLYDSPSPHTDKIPEPWNLSLNEMEKLIVLRIIRPDKMVPAVQNFIIKAMGQAYIEPPTFDLAKSYVDSSYFTPLIFVLSPGADPMNVLMKFAVEKGFLKPPKQDSMSVKSNMSRATSSLELLAHRKTPDASTLLDSMNEGDEGGEEEMTEAGGDTSSLLHETSQQLDSGSTENLEHALTYKNRPLHVSHTNKGKKHKLLHPSNLHSDPQDESFELVEDDLVDVIPARRVLSAIPEADSVFDSDAEQNIDTPSPSIPNPVHAPNQSNTPLMNTTTSPNSPQHATPSPNTPLHGTPSPISPYHMPESKEDEPDLVASDLGDGEMRTEDDPYNPVEAAGLEYLADRNRHRRKSKIFRSSLVRSLSSMGGNGMATVSLGQGQGPIAAKMINEAVEHGTWVVLQNCHLALSWLPTLEKICEELITDSEKTRPSFRLWLTSYPTPTFPVSILQNGIKMTNEPPKGLRANLLRSYLNDPISDPEFFNGCTKPDLWKKLLFSLCFFHALVQERRQFGPLGWNTPYEFNESDLRISVRQQQMFLNDYDVIPLEALTYLTGECNYGGRVTDYHDRRLLISLLAIFYNDQIVAEEGYSFSESGNYRCPPSGPHESYTDYIKSLPLMPHPEVFGLHENADITKDQKETQQLFDGILLTLPRQSGEASGGEKSSQQIIEDLASDILSKIPPNYNLEEVQKKYPVLYEESMNTVLVQELIRFNRLIEVVRSSLQDIRKAMKGLVVMSAELEDVFDSMMVGKVPGMWAAKSYPSLKPLGSYITDLLARLQFFKDWIRDGMPTVFWLSGFYFTHSFLTGTMQNFARRYKIPIDQLLLDFEVMKNESNMDSKPGDGVYVTGLFIEGARWDRPTHVLAESQPKILYDTLPIIWIKPIEKSNVKSTPSYSCPVYKTSVRRGTLSTTGHSTNFVFEIQLPSSHPPNHWINRGVAMLCQLDN</sequence>
<dbReference type="EnsemblMetazoa" id="XM_030982799">
    <property type="protein sequence ID" value="XP_030838659"/>
    <property type="gene ID" value="LOC587136"/>
</dbReference>
<feature type="compositionally biased region" description="Acidic residues" evidence="17">
    <location>
        <begin position="2027"/>
        <end position="2041"/>
    </location>
</feature>
<dbReference type="FunFam" id="3.40.50.300:FF:000320">
    <property type="entry name" value="Dynein, axonemal, heavy chain 5"/>
    <property type="match status" value="1"/>
</dbReference>
<dbReference type="KEGG" id="spu:587136"/>
<dbReference type="InterPro" id="IPR041589">
    <property type="entry name" value="DNAH3_AAA_lid_1"/>
</dbReference>
<dbReference type="InterPro" id="IPR024317">
    <property type="entry name" value="Dynein_heavy_chain_D4_dom"/>
</dbReference>
<dbReference type="Pfam" id="PF12781">
    <property type="entry name" value="AAA_9"/>
    <property type="match status" value="1"/>
</dbReference>
<dbReference type="PANTHER" id="PTHR45703">
    <property type="entry name" value="DYNEIN HEAVY CHAIN"/>
    <property type="match status" value="1"/>
</dbReference>
<dbReference type="InterPro" id="IPR043157">
    <property type="entry name" value="Dynein_AAA1S"/>
</dbReference>
<dbReference type="InterPro" id="IPR004273">
    <property type="entry name" value="Dynein_heavy_D6_P-loop"/>
</dbReference>
<dbReference type="PANTHER" id="PTHR45703:SF1">
    <property type="entry name" value="DYNEINS HEAVY CHAIN"/>
    <property type="match status" value="1"/>
</dbReference>
<dbReference type="FunFam" id="3.40.50.300:FF:000223">
    <property type="entry name" value="Dynein heavy chain 3, axonemal"/>
    <property type="match status" value="1"/>
</dbReference>
<dbReference type="InterPro" id="IPR024743">
    <property type="entry name" value="Dynein_HC_stalk"/>
</dbReference>
<evidence type="ECO:0000256" key="14">
    <source>
        <dbReference type="ARBA" id="ARBA00023212"/>
    </source>
</evidence>
<feature type="domain" description="AAA+ ATPase" evidence="18">
    <location>
        <begin position="2173"/>
        <end position="2320"/>
    </location>
</feature>
<evidence type="ECO:0000256" key="6">
    <source>
        <dbReference type="ARBA" id="ARBA00022737"/>
    </source>
</evidence>
<dbReference type="Pfam" id="PF12775">
    <property type="entry name" value="AAA_7"/>
    <property type="match status" value="1"/>
</dbReference>
<dbReference type="Gene3D" id="3.10.490.20">
    <property type="match status" value="1"/>
</dbReference>
<dbReference type="RefSeq" id="XP_030838659.1">
    <property type="nucleotide sequence ID" value="XM_030982799.1"/>
</dbReference>
<keyword evidence="13" id="KW-0505">Motor protein</keyword>
<feature type="region of interest" description="Disordered" evidence="17">
    <location>
        <begin position="96"/>
        <end position="270"/>
    </location>
</feature>
<dbReference type="FunFam" id="1.10.8.710:FF:000004">
    <property type="entry name" value="Dynein axonemal heavy chain 6"/>
    <property type="match status" value="1"/>
</dbReference>
<dbReference type="Pfam" id="PF12774">
    <property type="entry name" value="AAA_6"/>
    <property type="match status" value="1"/>
</dbReference>
<dbReference type="OrthoDB" id="5593012at2759"/>
<evidence type="ECO:0000256" key="11">
    <source>
        <dbReference type="ARBA" id="ARBA00023054"/>
    </source>
</evidence>
<dbReference type="Pfam" id="PF12777">
    <property type="entry name" value="MT"/>
    <property type="match status" value="1"/>
</dbReference>
<comment type="subcellular location">
    <subcellularLocation>
        <location evidence="1">Cell projection</location>
        <location evidence="1">Cilium</location>
        <location evidence="1">Flagellum</location>
    </subcellularLocation>
    <subcellularLocation>
        <location evidence="2">Cytoplasm</location>
        <location evidence="2">Cytoskeleton</location>
        <location evidence="2">Cilium axoneme</location>
    </subcellularLocation>
</comment>
<feature type="compositionally biased region" description="Basic residues" evidence="17">
    <location>
        <begin position="3771"/>
        <end position="3787"/>
    </location>
</feature>
<dbReference type="Pfam" id="PF03028">
    <property type="entry name" value="Dynein_heavy"/>
    <property type="match status" value="1"/>
</dbReference>
<dbReference type="Gene3D" id="6.10.140.1060">
    <property type="match status" value="1"/>
</dbReference>
<dbReference type="Pfam" id="PF18199">
    <property type="entry name" value="Dynein_C"/>
    <property type="match status" value="1"/>
</dbReference>
<evidence type="ECO:0000256" key="12">
    <source>
        <dbReference type="ARBA" id="ARBA00023069"/>
    </source>
</evidence>
<organism evidence="19 20">
    <name type="scientific">Strongylocentrotus purpuratus</name>
    <name type="common">Purple sea urchin</name>
    <dbReference type="NCBI Taxonomy" id="7668"/>
    <lineage>
        <taxon>Eukaryota</taxon>
        <taxon>Metazoa</taxon>
        <taxon>Echinodermata</taxon>
        <taxon>Eleutherozoa</taxon>
        <taxon>Echinozoa</taxon>
        <taxon>Echinoidea</taxon>
        <taxon>Euechinoidea</taxon>
        <taxon>Echinacea</taxon>
        <taxon>Camarodonta</taxon>
        <taxon>Echinidea</taxon>
        <taxon>Strongylocentrotidae</taxon>
        <taxon>Strongylocentrotus</taxon>
    </lineage>
</organism>
<dbReference type="Gene3D" id="1.10.8.1220">
    <property type="match status" value="1"/>
</dbReference>
<dbReference type="Gene3D" id="1.10.472.130">
    <property type="match status" value="1"/>
</dbReference>
<evidence type="ECO:0000256" key="1">
    <source>
        <dbReference type="ARBA" id="ARBA00004230"/>
    </source>
</evidence>
<dbReference type="FunFam" id="3.20.180.20:FF:000003">
    <property type="entry name" value="Dynein heavy chain 12, axonemal"/>
    <property type="match status" value="1"/>
</dbReference>
<name>A0A7M7SXJ9_STRPU</name>
<dbReference type="GO" id="GO:0045505">
    <property type="term" value="F:dynein intermediate chain binding"/>
    <property type="evidence" value="ECO:0007669"/>
    <property type="project" value="InterPro"/>
</dbReference>
<dbReference type="FunFam" id="1.20.1270.280:FF:000001">
    <property type="entry name" value="dynein heavy chain 7, axonemal"/>
    <property type="match status" value="1"/>
</dbReference>
<evidence type="ECO:0000256" key="13">
    <source>
        <dbReference type="ARBA" id="ARBA00023175"/>
    </source>
</evidence>
<evidence type="ECO:0000259" key="18">
    <source>
        <dbReference type="SMART" id="SM00382"/>
    </source>
</evidence>
<dbReference type="Pfam" id="PF18198">
    <property type="entry name" value="AAA_lid_11"/>
    <property type="match status" value="1"/>
</dbReference>
<dbReference type="InterPro" id="IPR013602">
    <property type="entry name" value="Dynein_heavy_linker"/>
</dbReference>
<evidence type="ECO:0000256" key="16">
    <source>
        <dbReference type="SAM" id="Coils"/>
    </source>
</evidence>
<dbReference type="Pfam" id="PF08393">
    <property type="entry name" value="DHC_N2"/>
    <property type="match status" value="1"/>
</dbReference>
<keyword evidence="12" id="KW-0969">Cilium</keyword>
<feature type="compositionally biased region" description="Polar residues" evidence="17">
    <location>
        <begin position="172"/>
        <end position="200"/>
    </location>
</feature>
<dbReference type="Proteomes" id="UP000007110">
    <property type="component" value="Unassembled WGS sequence"/>
</dbReference>
<reference evidence="20" key="1">
    <citation type="submission" date="2015-02" db="EMBL/GenBank/DDBJ databases">
        <title>Genome sequencing for Strongylocentrotus purpuratus.</title>
        <authorList>
            <person name="Murali S."/>
            <person name="Liu Y."/>
            <person name="Vee V."/>
            <person name="English A."/>
            <person name="Wang M."/>
            <person name="Skinner E."/>
            <person name="Han Y."/>
            <person name="Muzny D.M."/>
            <person name="Worley K.C."/>
            <person name="Gibbs R.A."/>
        </authorList>
    </citation>
    <scope>NUCLEOTIDE SEQUENCE</scope>
</reference>
<dbReference type="Pfam" id="PF17857">
    <property type="entry name" value="AAA_lid_1"/>
    <property type="match status" value="1"/>
</dbReference>
<evidence type="ECO:0000256" key="9">
    <source>
        <dbReference type="ARBA" id="ARBA00022846"/>
    </source>
</evidence>
<dbReference type="GeneID" id="587136"/>
<keyword evidence="20" id="KW-1185">Reference proteome</keyword>
<feature type="compositionally biased region" description="Basic and acidic residues" evidence="17">
    <location>
        <begin position="137"/>
        <end position="146"/>
    </location>
</feature>
<dbReference type="InterPro" id="IPR043160">
    <property type="entry name" value="Dynein_C_barrel"/>
</dbReference>
<keyword evidence="7" id="KW-0547">Nucleotide-binding</keyword>
<feature type="compositionally biased region" description="Polar residues" evidence="17">
    <location>
        <begin position="253"/>
        <end position="270"/>
    </location>
</feature>
<dbReference type="InterPro" id="IPR003593">
    <property type="entry name" value="AAA+_ATPase"/>
</dbReference>
<accession>A0A7M7SXJ9</accession>
<dbReference type="Pfam" id="PF17852">
    <property type="entry name" value="Dynein_AAA_lid"/>
    <property type="match status" value="1"/>
</dbReference>
<evidence type="ECO:0000256" key="15">
    <source>
        <dbReference type="ARBA" id="ARBA00023273"/>
    </source>
</evidence>
<dbReference type="Gene3D" id="1.20.140.100">
    <property type="entry name" value="Dynein heavy chain, N-terminal domain 2"/>
    <property type="match status" value="1"/>
</dbReference>
<feature type="compositionally biased region" description="Acidic residues" evidence="17">
    <location>
        <begin position="3726"/>
        <end position="3737"/>
    </location>
</feature>
<dbReference type="InParanoid" id="A0A7M7SXJ9"/>
<feature type="coiled-coil region" evidence="16">
    <location>
        <begin position="3028"/>
        <end position="3093"/>
    </location>
</feature>
<dbReference type="FunFam" id="1.10.8.1220:FF:000001">
    <property type="entry name" value="Dynein axonemal heavy chain 5"/>
    <property type="match status" value="1"/>
</dbReference>
<dbReference type="Gene3D" id="1.20.920.20">
    <property type="match status" value="1"/>
</dbReference>
<proteinExistence type="inferred from homology"/>
<dbReference type="InterPro" id="IPR042228">
    <property type="entry name" value="Dynein_linker_3"/>
</dbReference>
<dbReference type="GO" id="GO:0051959">
    <property type="term" value="F:dynein light intermediate chain binding"/>
    <property type="evidence" value="ECO:0007669"/>
    <property type="project" value="InterPro"/>
</dbReference>
<dbReference type="InterPro" id="IPR027417">
    <property type="entry name" value="P-loop_NTPase"/>
</dbReference>
<dbReference type="GO" id="GO:0008569">
    <property type="term" value="F:minus-end-directed microtubule motor activity"/>
    <property type="evidence" value="ECO:0007669"/>
    <property type="project" value="InterPro"/>
</dbReference>
<dbReference type="OMA" id="FPYDERA"/>
<dbReference type="InterPro" id="IPR042219">
    <property type="entry name" value="AAA_lid_11_sf"/>
</dbReference>
<dbReference type="FunFam" id="1.20.920.20:FF:000006">
    <property type="entry name" value="Dynein, axonemal, heavy chain 6"/>
    <property type="match status" value="1"/>
</dbReference>
<evidence type="ECO:0000256" key="5">
    <source>
        <dbReference type="ARBA" id="ARBA00022701"/>
    </source>
</evidence>
<dbReference type="GO" id="GO:0005858">
    <property type="term" value="C:axonemal dynein complex"/>
    <property type="evidence" value="ECO:0007669"/>
    <property type="project" value="UniProtKB-ARBA"/>
</dbReference>
<evidence type="ECO:0000256" key="3">
    <source>
        <dbReference type="ARBA" id="ARBA00008887"/>
    </source>
</evidence>
<dbReference type="FunFam" id="3.40.50.300:FF:002141">
    <property type="entry name" value="Dynein heavy chain"/>
    <property type="match status" value="1"/>
</dbReference>
<dbReference type="SUPFAM" id="SSF52540">
    <property type="entry name" value="P-loop containing nucleoside triphosphate hydrolases"/>
    <property type="match status" value="4"/>
</dbReference>
<evidence type="ECO:0000313" key="19">
    <source>
        <dbReference type="EnsemblMetazoa" id="XP_030838659"/>
    </source>
</evidence>
<dbReference type="InterPro" id="IPR026983">
    <property type="entry name" value="DHC"/>
</dbReference>
<evidence type="ECO:0000256" key="10">
    <source>
        <dbReference type="ARBA" id="ARBA00023017"/>
    </source>
</evidence>
<dbReference type="Pfam" id="PF12780">
    <property type="entry name" value="AAA_8"/>
    <property type="match status" value="1"/>
</dbReference>
<keyword evidence="14" id="KW-0206">Cytoskeleton</keyword>
<dbReference type="GO" id="GO:0005524">
    <property type="term" value="F:ATP binding"/>
    <property type="evidence" value="ECO:0007669"/>
    <property type="project" value="UniProtKB-KW"/>
</dbReference>
<dbReference type="SMART" id="SM00382">
    <property type="entry name" value="AAA"/>
    <property type="match status" value="2"/>
</dbReference>
<feature type="compositionally biased region" description="Basic and acidic residues" evidence="17">
    <location>
        <begin position="212"/>
        <end position="236"/>
    </location>
</feature>
<dbReference type="InterPro" id="IPR035706">
    <property type="entry name" value="AAA_9"/>
</dbReference>
<dbReference type="FunFam" id="1.20.140.100:FF:000004">
    <property type="entry name" value="Dynein axonemal heavy chain 6"/>
    <property type="match status" value="1"/>
</dbReference>
<dbReference type="FunFam" id="1.10.8.720:FF:000001">
    <property type="entry name" value="dynein heavy chain 7, axonemal"/>
    <property type="match status" value="1"/>
</dbReference>
<dbReference type="InterPro" id="IPR035699">
    <property type="entry name" value="AAA_6"/>
</dbReference>
<dbReference type="InterPro" id="IPR041466">
    <property type="entry name" value="Dynein_AAA5_ext"/>
</dbReference>
<evidence type="ECO:0000313" key="20">
    <source>
        <dbReference type="Proteomes" id="UP000007110"/>
    </source>
</evidence>
<evidence type="ECO:0000256" key="7">
    <source>
        <dbReference type="ARBA" id="ARBA00022741"/>
    </source>
</evidence>
<dbReference type="Gene3D" id="1.10.8.720">
    <property type="entry name" value="Region D6 of dynein motor"/>
    <property type="match status" value="1"/>
</dbReference>